<dbReference type="Proteomes" id="UP000242869">
    <property type="component" value="Unassembled WGS sequence"/>
</dbReference>
<protein>
    <recommendedName>
        <fullName evidence="2">NADH:ubiquinone reductase (non-electrogenic)</fullName>
        <ecNumber evidence="2">1.6.5.9</ecNumber>
    </recommendedName>
</protein>
<dbReference type="SUPFAM" id="SSF51905">
    <property type="entry name" value="FAD/NAD(P)-binding domain"/>
    <property type="match status" value="1"/>
</dbReference>
<keyword evidence="6" id="KW-0560">Oxidoreductase</keyword>
<feature type="transmembrane region" description="Helical" evidence="9">
    <location>
        <begin position="376"/>
        <end position="402"/>
    </location>
</feature>
<dbReference type="PRINTS" id="PR00368">
    <property type="entry name" value="FADPNR"/>
</dbReference>
<dbReference type="InterPro" id="IPR023753">
    <property type="entry name" value="FAD/NAD-binding_dom"/>
</dbReference>
<dbReference type="Pfam" id="PF07992">
    <property type="entry name" value="Pyr_redox_2"/>
    <property type="match status" value="1"/>
</dbReference>
<dbReference type="STRING" id="83765.SAMN05660284_01360"/>
<dbReference type="RefSeq" id="WP_091193234.1">
    <property type="nucleotide sequence ID" value="NZ_FOVE01000008.1"/>
</dbReference>
<dbReference type="EC" id="1.6.5.9" evidence="2"/>
<dbReference type="AlphaFoldDB" id="A0A1I4YKJ4"/>
<keyword evidence="5" id="KW-0809">Transit peptide</keyword>
<evidence type="ECO:0000313" key="12">
    <source>
        <dbReference type="EMBL" id="SFN38572.1"/>
    </source>
</evidence>
<evidence type="ECO:0000256" key="5">
    <source>
        <dbReference type="ARBA" id="ARBA00022946"/>
    </source>
</evidence>
<sequence>MKKPKIVIVGAGFGGLAVVRALHKAAVDIVVIDRRNHHLFQPLLYQVAAAILSPAEIATPVRSLLAGLHNVSVMLGEVNEVDTEARHVQVNIGSRTEQVDYDYLVLATGARHAYFGNDHWEALAPGLKTIDDATAIRNRILLAFERAEMSNDPEEIQRLLTIAIVGGGPTGVEMAGTIAELAHAALSKEFRRIHPEQTRVMLVEGSPRVLASFPEDLSKAAAESLRKLGVEVLEGARVTDCNEAGIVIGNKQVAAGTVIWAAGVKASPAAAWLGVEADQAGRVKVKPDFSIPGRENVFVIGDTAAQTDATGKAVPGVAQGAIQGGEHVGKQILARLAGKPAPAPFRYFNWGNMATIGRHSAVADFGWMKMKGALAWWLWGVVHIMFLIGFRNRIAVMLHWLWSFLTFKRGVRLITGTKT</sequence>
<comment type="catalytic activity">
    <reaction evidence="8">
        <text>a quinone + NADH + H(+) = a quinol + NAD(+)</text>
        <dbReference type="Rhea" id="RHEA:46160"/>
        <dbReference type="ChEBI" id="CHEBI:15378"/>
        <dbReference type="ChEBI" id="CHEBI:24646"/>
        <dbReference type="ChEBI" id="CHEBI:57540"/>
        <dbReference type="ChEBI" id="CHEBI:57945"/>
        <dbReference type="ChEBI" id="CHEBI:132124"/>
        <dbReference type="EC" id="1.6.5.9"/>
    </reaction>
</comment>
<evidence type="ECO:0000256" key="9">
    <source>
        <dbReference type="SAM" id="Phobius"/>
    </source>
</evidence>
<keyword evidence="9" id="KW-0472">Membrane</keyword>
<dbReference type="OrthoDB" id="9781621at2"/>
<evidence type="ECO:0000259" key="10">
    <source>
        <dbReference type="Pfam" id="PF07992"/>
    </source>
</evidence>
<keyword evidence="9" id="KW-0812">Transmembrane</keyword>
<dbReference type="Gene3D" id="3.50.50.100">
    <property type="match status" value="1"/>
</dbReference>
<keyword evidence="7" id="KW-0520">NAD</keyword>
<evidence type="ECO:0000256" key="2">
    <source>
        <dbReference type="ARBA" id="ARBA00012637"/>
    </source>
</evidence>
<dbReference type="GO" id="GO:0050136">
    <property type="term" value="F:NADH dehydrogenase (quinone) (non-electrogenic) activity"/>
    <property type="evidence" value="ECO:0007669"/>
    <property type="project" value="UniProtKB-EC"/>
</dbReference>
<evidence type="ECO:0000259" key="11">
    <source>
        <dbReference type="Pfam" id="PF22366"/>
    </source>
</evidence>
<accession>A0A1I4YKJ4</accession>
<evidence type="ECO:0000256" key="4">
    <source>
        <dbReference type="ARBA" id="ARBA00022827"/>
    </source>
</evidence>
<keyword evidence="9" id="KW-1133">Transmembrane helix</keyword>
<dbReference type="Pfam" id="PF22366">
    <property type="entry name" value="NDH2_C"/>
    <property type="match status" value="1"/>
</dbReference>
<evidence type="ECO:0000256" key="7">
    <source>
        <dbReference type="ARBA" id="ARBA00023027"/>
    </source>
</evidence>
<keyword evidence="3" id="KW-0285">Flavoprotein</keyword>
<feature type="domain" description="FAD/NAD(P)-binding" evidence="10">
    <location>
        <begin position="5"/>
        <end position="325"/>
    </location>
</feature>
<comment type="similarity">
    <text evidence="1">Belongs to the NADH dehydrogenase family.</text>
</comment>
<dbReference type="InterPro" id="IPR054585">
    <property type="entry name" value="NDH2-like_C"/>
</dbReference>
<dbReference type="PANTHER" id="PTHR43706">
    <property type="entry name" value="NADH DEHYDROGENASE"/>
    <property type="match status" value="1"/>
</dbReference>
<proteinExistence type="inferred from homology"/>
<evidence type="ECO:0000256" key="1">
    <source>
        <dbReference type="ARBA" id="ARBA00005272"/>
    </source>
</evidence>
<name>A0A1I4YKJ4_9NEIS</name>
<keyword evidence="13" id="KW-1185">Reference proteome</keyword>
<reference evidence="13" key="1">
    <citation type="submission" date="2016-10" db="EMBL/GenBank/DDBJ databases">
        <authorList>
            <person name="Varghese N."/>
            <person name="Submissions S."/>
        </authorList>
    </citation>
    <scope>NUCLEOTIDE SEQUENCE [LARGE SCALE GENOMIC DNA]</scope>
    <source>
        <strain evidence="13">DSM 6150</strain>
    </source>
</reference>
<dbReference type="InterPro" id="IPR036188">
    <property type="entry name" value="FAD/NAD-bd_sf"/>
</dbReference>
<dbReference type="PANTHER" id="PTHR43706:SF47">
    <property type="entry name" value="EXTERNAL NADH-UBIQUINONE OXIDOREDUCTASE 1, MITOCHONDRIAL-RELATED"/>
    <property type="match status" value="1"/>
</dbReference>
<evidence type="ECO:0000256" key="6">
    <source>
        <dbReference type="ARBA" id="ARBA00023002"/>
    </source>
</evidence>
<feature type="domain" description="External alternative NADH-ubiquinone oxidoreductase-like C-terminal" evidence="11">
    <location>
        <begin position="351"/>
        <end position="405"/>
    </location>
</feature>
<keyword evidence="4" id="KW-0274">FAD</keyword>
<dbReference type="InterPro" id="IPR045024">
    <property type="entry name" value="NDH-2"/>
</dbReference>
<evidence type="ECO:0000313" key="13">
    <source>
        <dbReference type="Proteomes" id="UP000242869"/>
    </source>
</evidence>
<evidence type="ECO:0000256" key="3">
    <source>
        <dbReference type="ARBA" id="ARBA00022630"/>
    </source>
</evidence>
<evidence type="ECO:0000256" key="8">
    <source>
        <dbReference type="ARBA" id="ARBA00047599"/>
    </source>
</evidence>
<dbReference type="PRINTS" id="PR00411">
    <property type="entry name" value="PNDRDTASEI"/>
</dbReference>
<gene>
    <name evidence="12" type="ORF">SAMN05660284_01360</name>
</gene>
<organism evidence="12 13">
    <name type="scientific">Formivibrio citricus</name>
    <dbReference type="NCBI Taxonomy" id="83765"/>
    <lineage>
        <taxon>Bacteria</taxon>
        <taxon>Pseudomonadati</taxon>
        <taxon>Pseudomonadota</taxon>
        <taxon>Betaproteobacteria</taxon>
        <taxon>Neisseriales</taxon>
        <taxon>Chitinibacteraceae</taxon>
        <taxon>Formivibrio</taxon>
    </lineage>
</organism>
<dbReference type="EMBL" id="FOVE01000008">
    <property type="protein sequence ID" value="SFN38572.1"/>
    <property type="molecule type" value="Genomic_DNA"/>
</dbReference>